<sequence>MRQALYLVLKEKEFSRIYGYDIVLIPRQRCVSAKSSEIVPDLTEKLKKRLK</sequence>
<dbReference type="AlphaFoldDB" id="A0A3B1CVI4"/>
<dbReference type="EMBL" id="UOGI01000246">
    <property type="protein sequence ID" value="VAX34049.1"/>
    <property type="molecule type" value="Genomic_DNA"/>
</dbReference>
<name>A0A3B1CVI4_9ZZZZ</name>
<gene>
    <name evidence="1" type="ORF">MNBD_NITROSPIRAE03-1999</name>
</gene>
<reference evidence="1" key="1">
    <citation type="submission" date="2018-06" db="EMBL/GenBank/DDBJ databases">
        <authorList>
            <person name="Zhirakovskaya E."/>
        </authorList>
    </citation>
    <scope>NUCLEOTIDE SEQUENCE</scope>
</reference>
<protein>
    <submittedName>
        <fullName evidence="1">Uncharacterized protein</fullName>
    </submittedName>
</protein>
<proteinExistence type="predicted"/>
<evidence type="ECO:0000313" key="1">
    <source>
        <dbReference type="EMBL" id="VAX34049.1"/>
    </source>
</evidence>
<accession>A0A3B1CVI4</accession>
<organism evidence="1">
    <name type="scientific">hydrothermal vent metagenome</name>
    <dbReference type="NCBI Taxonomy" id="652676"/>
    <lineage>
        <taxon>unclassified sequences</taxon>
        <taxon>metagenomes</taxon>
        <taxon>ecological metagenomes</taxon>
    </lineage>
</organism>